<evidence type="ECO:0000256" key="6">
    <source>
        <dbReference type="ARBA" id="ARBA00023118"/>
    </source>
</evidence>
<dbReference type="AlphaFoldDB" id="A0A9D7SXM3"/>
<dbReference type="GO" id="GO:0000166">
    <property type="term" value="F:nucleotide binding"/>
    <property type="evidence" value="ECO:0007669"/>
    <property type="project" value="UniProtKB-KW"/>
</dbReference>
<organism evidence="10 11">
    <name type="scientific">Candidatus Opimibacter skivensis</name>
    <dbReference type="NCBI Taxonomy" id="2982028"/>
    <lineage>
        <taxon>Bacteria</taxon>
        <taxon>Pseudomonadati</taxon>
        <taxon>Bacteroidota</taxon>
        <taxon>Saprospiria</taxon>
        <taxon>Saprospirales</taxon>
        <taxon>Saprospiraceae</taxon>
        <taxon>Candidatus Opimibacter</taxon>
    </lineage>
</organism>
<dbReference type="InterPro" id="IPR043760">
    <property type="entry name" value="PycTM_dom"/>
</dbReference>
<evidence type="ECO:0000256" key="5">
    <source>
        <dbReference type="ARBA" id="ARBA00022989"/>
    </source>
</evidence>
<keyword evidence="3 8" id="KW-0812">Transmembrane</keyword>
<reference evidence="10 11" key="1">
    <citation type="submission" date="2020-10" db="EMBL/GenBank/DDBJ databases">
        <title>Connecting structure to function with the recovery of over 1000 high-quality activated sludge metagenome-assembled genomes encoding full-length rRNA genes using long-read sequencing.</title>
        <authorList>
            <person name="Singleton C.M."/>
            <person name="Petriglieri F."/>
            <person name="Kristensen J.M."/>
            <person name="Kirkegaard R.H."/>
            <person name="Michaelsen T.Y."/>
            <person name="Andersen M.H."/>
            <person name="Karst S.M."/>
            <person name="Dueholm M.S."/>
            <person name="Nielsen P.H."/>
            <person name="Albertsen M."/>
        </authorList>
    </citation>
    <scope>NUCLEOTIDE SEQUENCE [LARGE SCALE GENOMIC DNA]</scope>
    <source>
        <strain evidence="10">Ribe_18-Q3-R11-54_MAXAC.273</strain>
    </source>
</reference>
<feature type="transmembrane region" description="Helical" evidence="8">
    <location>
        <begin position="66"/>
        <end position="90"/>
    </location>
</feature>
<evidence type="ECO:0000259" key="9">
    <source>
        <dbReference type="Pfam" id="PF18967"/>
    </source>
</evidence>
<feature type="domain" description="Pycsar effector protein" evidence="9">
    <location>
        <begin position="23"/>
        <end position="182"/>
    </location>
</feature>
<gene>
    <name evidence="10" type="ORF">IPP15_17025</name>
</gene>
<dbReference type="EMBL" id="JADKGY010000029">
    <property type="protein sequence ID" value="MBK9984044.1"/>
    <property type="molecule type" value="Genomic_DNA"/>
</dbReference>
<evidence type="ECO:0000256" key="7">
    <source>
        <dbReference type="ARBA" id="ARBA00023136"/>
    </source>
</evidence>
<keyword evidence="5 8" id="KW-1133">Transmembrane helix</keyword>
<keyword evidence="7 8" id="KW-0472">Membrane</keyword>
<keyword evidence="6" id="KW-0051">Antiviral defense</keyword>
<protein>
    <submittedName>
        <fullName evidence="10">Metal-dependent phosphohydrolase</fullName>
    </submittedName>
</protein>
<proteinExistence type="predicted"/>
<evidence type="ECO:0000256" key="8">
    <source>
        <dbReference type="SAM" id="Phobius"/>
    </source>
</evidence>
<evidence type="ECO:0000256" key="4">
    <source>
        <dbReference type="ARBA" id="ARBA00022741"/>
    </source>
</evidence>
<evidence type="ECO:0000313" key="11">
    <source>
        <dbReference type="Proteomes" id="UP000808337"/>
    </source>
</evidence>
<feature type="transmembrane region" description="Helical" evidence="8">
    <location>
        <begin position="164"/>
        <end position="185"/>
    </location>
</feature>
<evidence type="ECO:0000313" key="10">
    <source>
        <dbReference type="EMBL" id="MBK9984044.1"/>
    </source>
</evidence>
<comment type="caution">
    <text evidence="10">The sequence shown here is derived from an EMBL/GenBank/DDBJ whole genome shotgun (WGS) entry which is preliminary data.</text>
</comment>
<sequence>MEEEGKIKKQTSRGRETLFRVTYSHQSKLIQVADYKANIIISVSTMIISALVAFTGFTAASDKINIYGFQLSIPLALILLTCLISMVLAIQAARPKLINKWDPNLASQKSSLLFFGVIANYTQEAYVARMNELMKSGDEIYEQMIIDLHNQGIVLKRKYNLLSYAYQVLMFGFALSVIVYLFFLVSSNF</sequence>
<dbReference type="Pfam" id="PF18967">
    <property type="entry name" value="PycTM"/>
    <property type="match status" value="1"/>
</dbReference>
<keyword evidence="2" id="KW-1003">Cell membrane</keyword>
<accession>A0A9D7SXM3</accession>
<name>A0A9D7SXM3_9BACT</name>
<comment type="subcellular location">
    <subcellularLocation>
        <location evidence="1">Cell membrane</location>
    </subcellularLocation>
</comment>
<keyword evidence="4" id="KW-0547">Nucleotide-binding</keyword>
<feature type="transmembrane region" description="Helical" evidence="8">
    <location>
        <begin position="37"/>
        <end position="60"/>
    </location>
</feature>
<evidence type="ECO:0000256" key="2">
    <source>
        <dbReference type="ARBA" id="ARBA00022475"/>
    </source>
</evidence>
<dbReference type="GO" id="GO:0005886">
    <property type="term" value="C:plasma membrane"/>
    <property type="evidence" value="ECO:0007669"/>
    <property type="project" value="UniProtKB-SubCell"/>
</dbReference>
<evidence type="ECO:0000256" key="1">
    <source>
        <dbReference type="ARBA" id="ARBA00004236"/>
    </source>
</evidence>
<dbReference type="GO" id="GO:0051607">
    <property type="term" value="P:defense response to virus"/>
    <property type="evidence" value="ECO:0007669"/>
    <property type="project" value="UniProtKB-KW"/>
</dbReference>
<evidence type="ECO:0000256" key="3">
    <source>
        <dbReference type="ARBA" id="ARBA00022692"/>
    </source>
</evidence>
<dbReference type="Proteomes" id="UP000808337">
    <property type="component" value="Unassembled WGS sequence"/>
</dbReference>